<protein>
    <submittedName>
        <fullName evidence="1">Uncharacterized protein</fullName>
    </submittedName>
</protein>
<dbReference type="EMBL" id="BAAAFD010000005">
    <property type="protein sequence ID" value="GAA0857199.1"/>
    <property type="molecule type" value="Genomic_DNA"/>
</dbReference>
<sequence length="446" mass="52354">MNKTVYVVHCIDTEGPLAESLQATFQRAKEIFSLDLEPSIETLHKLQRCEIDLGGIEQEVAKVFDPKLLGYHQDWQSIDKMLDEIMSDQFRRKYADSAGNGWLYNWHCIDHFGFTDNPRGRDMKLHAVFDHYRQRPDLANDSVQFHHHPVGFYHQAHKPATNYLSYQPNIFKLLAHKIIDRQWFPTVYRPGFHTTRPDSHWFLEQYIPFEYANQSMFCDNPDHLQQDLSGGRFGDWRKAPQHWTPYHPSHDDYQTPGNCRRWIGRCLNIGTRLRLLDEQNVDLAFEQAQRGEPAILSFTNHDFRDITDDISSVHRMLQKAKAKYTDVTFEYSDGREAMRQSLKLEKPSEKLDLSCSLNGNVLEVNSNHPTFGPQPFLAIRTKDGRYLHDNFDFQENFRCWTYHFDDMTVPLEDIDTFGIASNDHYGQCCVVLWERESASFVCHYYG</sequence>
<organism evidence="1 2">
    <name type="scientific">Aliiglaciecola litoralis</name>
    <dbReference type="NCBI Taxonomy" id="582857"/>
    <lineage>
        <taxon>Bacteria</taxon>
        <taxon>Pseudomonadati</taxon>
        <taxon>Pseudomonadota</taxon>
        <taxon>Gammaproteobacteria</taxon>
        <taxon>Alteromonadales</taxon>
        <taxon>Alteromonadaceae</taxon>
        <taxon>Aliiglaciecola</taxon>
    </lineage>
</organism>
<evidence type="ECO:0000313" key="1">
    <source>
        <dbReference type="EMBL" id="GAA0857199.1"/>
    </source>
</evidence>
<dbReference type="RefSeq" id="WP_343859891.1">
    <property type="nucleotide sequence ID" value="NZ_BAAAFD010000005.1"/>
</dbReference>
<name>A0ABP3WVM7_9ALTE</name>
<evidence type="ECO:0000313" key="2">
    <source>
        <dbReference type="Proteomes" id="UP001500359"/>
    </source>
</evidence>
<dbReference type="Proteomes" id="UP001500359">
    <property type="component" value="Unassembled WGS sequence"/>
</dbReference>
<keyword evidence="2" id="KW-1185">Reference proteome</keyword>
<proteinExistence type="predicted"/>
<gene>
    <name evidence="1" type="ORF">GCM10009114_22050</name>
</gene>
<reference evidence="2" key="1">
    <citation type="journal article" date="2019" name="Int. J. Syst. Evol. Microbiol.">
        <title>The Global Catalogue of Microorganisms (GCM) 10K type strain sequencing project: providing services to taxonomists for standard genome sequencing and annotation.</title>
        <authorList>
            <consortium name="The Broad Institute Genomics Platform"/>
            <consortium name="The Broad Institute Genome Sequencing Center for Infectious Disease"/>
            <person name="Wu L."/>
            <person name="Ma J."/>
        </authorList>
    </citation>
    <scope>NUCLEOTIDE SEQUENCE [LARGE SCALE GENOMIC DNA]</scope>
    <source>
        <strain evidence="2">JCM 15896</strain>
    </source>
</reference>
<accession>A0ABP3WVM7</accession>
<comment type="caution">
    <text evidence="1">The sequence shown here is derived from an EMBL/GenBank/DDBJ whole genome shotgun (WGS) entry which is preliminary data.</text>
</comment>